<dbReference type="AlphaFoldDB" id="A0A086JR52"/>
<evidence type="ECO:0000256" key="2">
    <source>
        <dbReference type="ARBA" id="ARBA00004496"/>
    </source>
</evidence>
<keyword evidence="5" id="KW-0966">Cell projection</keyword>
<feature type="compositionally biased region" description="Basic and acidic residues" evidence="6">
    <location>
        <begin position="613"/>
        <end position="625"/>
    </location>
</feature>
<comment type="subcellular location">
    <subcellularLocation>
        <location evidence="1">Cell projection</location>
        <location evidence="1">Cilium</location>
    </subcellularLocation>
    <subcellularLocation>
        <location evidence="2">Cytoplasm</location>
    </subcellularLocation>
</comment>
<name>A0A086JR52_TOXGO</name>
<evidence type="ECO:0000256" key="5">
    <source>
        <dbReference type="ARBA" id="ARBA00023273"/>
    </source>
</evidence>
<evidence type="ECO:0000259" key="7">
    <source>
        <dbReference type="Pfam" id="PF22544"/>
    </source>
</evidence>
<keyword evidence="3" id="KW-0963">Cytoplasm</keyword>
<dbReference type="GO" id="GO:0003341">
    <property type="term" value="P:cilium movement"/>
    <property type="evidence" value="ECO:0007669"/>
    <property type="project" value="InterPro"/>
</dbReference>
<dbReference type="SUPFAM" id="SSF49354">
    <property type="entry name" value="PapD-like"/>
    <property type="match status" value="1"/>
</dbReference>
<feature type="domain" description="CFAP65 fourth Ig-like" evidence="8">
    <location>
        <begin position="230"/>
        <end position="322"/>
    </location>
</feature>
<feature type="region of interest" description="Disordered" evidence="6">
    <location>
        <begin position="1"/>
        <end position="39"/>
    </location>
</feature>
<comment type="caution">
    <text evidence="9">The sequence shown here is derived from an EMBL/GenBank/DDBJ whole genome shotgun (WGS) entry which is preliminary data.</text>
</comment>
<dbReference type="PANTHER" id="PTHR46500:SF1">
    <property type="entry name" value="CILIA- AND FLAGELLA-ASSOCIATED PROTEIN 221"/>
    <property type="match status" value="1"/>
</dbReference>
<evidence type="ECO:0000256" key="3">
    <source>
        <dbReference type="ARBA" id="ARBA00022490"/>
    </source>
</evidence>
<dbReference type="GO" id="GO:0097729">
    <property type="term" value="C:9+2 motile cilium"/>
    <property type="evidence" value="ECO:0007669"/>
    <property type="project" value="TreeGrafter"/>
</dbReference>
<evidence type="ECO:0000313" key="9">
    <source>
        <dbReference type="EMBL" id="KFG34620.1"/>
    </source>
</evidence>
<evidence type="ECO:0000313" key="10">
    <source>
        <dbReference type="Proteomes" id="UP000028837"/>
    </source>
</evidence>
<dbReference type="GO" id="GO:0044458">
    <property type="term" value="P:motile cilium assembly"/>
    <property type="evidence" value="ECO:0007669"/>
    <property type="project" value="TreeGrafter"/>
</dbReference>
<feature type="domain" description="HYDIN/VesB/CFA65-like Ig-like" evidence="7">
    <location>
        <begin position="106"/>
        <end position="188"/>
    </location>
</feature>
<dbReference type="Pfam" id="PF24507">
    <property type="entry name" value="Ig_CFAP65_4th"/>
    <property type="match status" value="1"/>
</dbReference>
<gene>
    <name evidence="9" type="ORF">TGDOM2_278710</name>
</gene>
<evidence type="ECO:0000256" key="1">
    <source>
        <dbReference type="ARBA" id="ARBA00004138"/>
    </source>
</evidence>
<dbReference type="VEuPathDB" id="ToxoDB:TGDOM2_278710"/>
<reference evidence="9 10" key="1">
    <citation type="submission" date="2014-02" db="EMBL/GenBank/DDBJ databases">
        <authorList>
            <person name="Sibley D."/>
            <person name="Venepally P."/>
            <person name="Karamycheva S."/>
            <person name="Hadjithomas M."/>
            <person name="Khan A."/>
            <person name="Brunk B."/>
            <person name="Roos D."/>
            <person name="Caler E."/>
            <person name="Lorenzi H."/>
        </authorList>
    </citation>
    <scope>NUCLEOTIDE SEQUENCE [LARGE SCALE GENOMIC DNA]</scope>
    <source>
        <strain evidence="9 10">GAB2-2007-GAL-DOM2</strain>
    </source>
</reference>
<evidence type="ECO:0000256" key="4">
    <source>
        <dbReference type="ARBA" id="ARBA00023069"/>
    </source>
</evidence>
<dbReference type="InterPro" id="IPR029676">
    <property type="entry name" value="CFAP221"/>
</dbReference>
<dbReference type="InterPro" id="IPR013783">
    <property type="entry name" value="Ig-like_fold"/>
</dbReference>
<dbReference type="EMBL" id="AHZU02001230">
    <property type="protein sequence ID" value="KFG34620.1"/>
    <property type="molecule type" value="Genomic_DNA"/>
</dbReference>
<dbReference type="InterPro" id="IPR053879">
    <property type="entry name" value="HYDIN_VesB_CFA65-like_Ig"/>
</dbReference>
<sequence length="797" mass="88502">MDTFSKDMNPVPTESDAGQEPSGSHEEPPHTECSHSVGSHRESTASCEYESWTRAPTKTIESKAKLKIADSVVYRPPAFSTNPVSNSGKWSRALGGDCAEFSPVVFEPECLNFSACFPNETQTKTLRLLNRTKSSVHFVILAPTDPAFHISFEKKGFLAPGMTQEIQVYFCPLEWRLYNSSLKVLCSSVNPAHHRKKAPNSGSADVDYCCSGVGLYAFPQLANIKLPRFLDFGHAPLGGSVHRTFELLNEHPVSFQFAIRTLIQNPDFNVAPTCGDVPAHGSLTIELTYTPTSVATTFFAFELRLADFGSKPIRVDAMGTCHGAPVASPLSSKNSKSSHDGSVDVSTGGFRRNRDIVLAQHPSGQKRSNCCEKPNHVVYNGVMVPNAEGHAVWNGVFTQQIGKKLGKFSRVQRGRADAASPTHEIQSTKVAQSPDSRSFFSGSDLSHTAGDTESDSRKARFEKRWKDAAQFHRRKRKTVMINTGEYPPNESRNQRLIARRQFDIEKVLRQCSLQDQIRDVCEFSTEPVVVSARWLPKQAHAPSTVMDESMNNSFALRRWCKYRFVLAVTSTIKKNRLLRRLATLKQAVSLQRSSSTSTSSTTDLARNGSVTKFSRDNRQRGEQADVSKGLVPPVLFRRSTTVQRLFQIPATTHAVPPWFFVKERTNVSDLIQCVKEYSDLKPIPQVDYQIMGLREHPIPPSAWRLEQSDQKLVAALLGSQDHPSPGGATARAGDGKSNVPILHFDPPVINDVFFIAPATAEFRPLVPLPRSVETDLGHCFQKVRDRWLTTAKEGRSH</sequence>
<feature type="region of interest" description="Disordered" evidence="6">
    <location>
        <begin position="412"/>
        <end position="461"/>
    </location>
</feature>
<organism evidence="9 10">
    <name type="scientific">Toxoplasma gondii GAB2-2007-GAL-DOM2</name>
    <dbReference type="NCBI Taxonomy" id="1130820"/>
    <lineage>
        <taxon>Eukaryota</taxon>
        <taxon>Sar</taxon>
        <taxon>Alveolata</taxon>
        <taxon>Apicomplexa</taxon>
        <taxon>Conoidasida</taxon>
        <taxon>Coccidia</taxon>
        <taxon>Eucoccidiorida</taxon>
        <taxon>Eimeriorina</taxon>
        <taxon>Sarcocystidae</taxon>
        <taxon>Toxoplasma</taxon>
    </lineage>
</organism>
<evidence type="ECO:0000256" key="6">
    <source>
        <dbReference type="SAM" id="MobiDB-lite"/>
    </source>
</evidence>
<dbReference type="SMR" id="A0A086JR52"/>
<feature type="compositionally biased region" description="Polar residues" evidence="6">
    <location>
        <begin position="423"/>
        <end position="451"/>
    </location>
</feature>
<dbReference type="Proteomes" id="UP000028837">
    <property type="component" value="Unassembled WGS sequence"/>
</dbReference>
<evidence type="ECO:0000259" key="8">
    <source>
        <dbReference type="Pfam" id="PF24507"/>
    </source>
</evidence>
<dbReference type="InterPro" id="IPR058536">
    <property type="entry name" value="Ig_CFAP65_4th"/>
</dbReference>
<keyword evidence="4" id="KW-0969">Cilium</keyword>
<dbReference type="InterPro" id="IPR008962">
    <property type="entry name" value="PapD-like_sf"/>
</dbReference>
<proteinExistence type="predicted"/>
<accession>A0A086JR52</accession>
<dbReference type="GO" id="GO:0005737">
    <property type="term" value="C:cytoplasm"/>
    <property type="evidence" value="ECO:0007669"/>
    <property type="project" value="UniProtKB-SubCell"/>
</dbReference>
<dbReference type="OrthoDB" id="5538672at2759"/>
<feature type="region of interest" description="Disordered" evidence="6">
    <location>
        <begin position="326"/>
        <end position="348"/>
    </location>
</feature>
<dbReference type="Gene3D" id="2.60.40.10">
    <property type="entry name" value="Immunoglobulins"/>
    <property type="match status" value="2"/>
</dbReference>
<protein>
    <submittedName>
        <fullName evidence="9">Uncharacterized protein</fullName>
    </submittedName>
</protein>
<feature type="compositionally biased region" description="Basic and acidic residues" evidence="6">
    <location>
        <begin position="23"/>
        <end position="39"/>
    </location>
</feature>
<dbReference type="PANTHER" id="PTHR46500">
    <property type="entry name" value="CILIA- AND FLAGELLA-ASSOCIATED PROTEIN 221"/>
    <property type="match status" value="1"/>
</dbReference>
<dbReference type="Pfam" id="PF22544">
    <property type="entry name" value="HYDIN_VesB_CFA65-like_Ig"/>
    <property type="match status" value="1"/>
</dbReference>
<feature type="region of interest" description="Disordered" evidence="6">
    <location>
        <begin position="595"/>
        <end position="625"/>
    </location>
</feature>